<keyword evidence="3" id="KW-1185">Reference proteome</keyword>
<sequence>MAGKRGSRELYLVRLRPLSLAHLIWLTSCLMQHVRVLLLHICCPLQFSLLFWMILISIPISFPCLIVCHFFPTSAKPAGRQREH</sequence>
<organism evidence="2 3">
    <name type="scientific">Phaeosphaeria nodorum (strain SN15 / ATCC MYA-4574 / FGSC 10173)</name>
    <name type="common">Glume blotch fungus</name>
    <name type="synonym">Parastagonospora nodorum</name>
    <dbReference type="NCBI Taxonomy" id="321614"/>
    <lineage>
        <taxon>Eukaryota</taxon>
        <taxon>Fungi</taxon>
        <taxon>Dikarya</taxon>
        <taxon>Ascomycota</taxon>
        <taxon>Pezizomycotina</taxon>
        <taxon>Dothideomycetes</taxon>
        <taxon>Pleosporomycetidae</taxon>
        <taxon>Pleosporales</taxon>
        <taxon>Pleosporineae</taxon>
        <taxon>Phaeosphaeriaceae</taxon>
        <taxon>Parastagonospora</taxon>
    </lineage>
</organism>
<name>A0A7U2F258_PHANO</name>
<dbReference type="AlphaFoldDB" id="A0A7U2F258"/>
<evidence type="ECO:0000313" key="2">
    <source>
        <dbReference type="EMBL" id="QRC97345.1"/>
    </source>
</evidence>
<protein>
    <submittedName>
        <fullName evidence="2">Uncharacterized protein</fullName>
    </submittedName>
</protein>
<dbReference type="EMBL" id="CP069029">
    <property type="protein sequence ID" value="QRC97345.1"/>
    <property type="molecule type" value="Genomic_DNA"/>
</dbReference>
<evidence type="ECO:0000313" key="3">
    <source>
        <dbReference type="Proteomes" id="UP000663193"/>
    </source>
</evidence>
<reference evidence="3" key="1">
    <citation type="journal article" date="2021" name="BMC Genomics">
        <title>Chromosome-level genome assembly and manually-curated proteome of model necrotroph Parastagonospora nodorum Sn15 reveals a genome-wide trove of candidate effector homologs, and redundancy of virulence-related functions within an accessory chromosome.</title>
        <authorList>
            <person name="Bertazzoni S."/>
            <person name="Jones D.A.B."/>
            <person name="Phan H.T."/>
            <person name="Tan K.-C."/>
            <person name="Hane J.K."/>
        </authorList>
    </citation>
    <scope>NUCLEOTIDE SEQUENCE [LARGE SCALE GENOMIC DNA]</scope>
    <source>
        <strain evidence="3">SN15 / ATCC MYA-4574 / FGSC 10173)</strain>
    </source>
</reference>
<dbReference type="VEuPathDB" id="FungiDB:JI435_410470"/>
<keyword evidence="1" id="KW-0812">Transmembrane</keyword>
<proteinExistence type="predicted"/>
<accession>A0A7U2F258</accession>
<evidence type="ECO:0000256" key="1">
    <source>
        <dbReference type="SAM" id="Phobius"/>
    </source>
</evidence>
<keyword evidence="1" id="KW-1133">Transmembrane helix</keyword>
<keyword evidence="1" id="KW-0472">Membrane</keyword>
<feature type="transmembrane region" description="Helical" evidence="1">
    <location>
        <begin position="49"/>
        <end position="72"/>
    </location>
</feature>
<gene>
    <name evidence="2" type="ORF">JI435_410470</name>
</gene>
<dbReference type="PROSITE" id="PS51257">
    <property type="entry name" value="PROKAR_LIPOPROTEIN"/>
    <property type="match status" value="1"/>
</dbReference>
<dbReference type="Proteomes" id="UP000663193">
    <property type="component" value="Chromosome 7"/>
</dbReference>